<dbReference type="EMBL" id="CP064936">
    <property type="protein sequence ID" value="QQA01318.1"/>
    <property type="molecule type" value="Genomic_DNA"/>
</dbReference>
<evidence type="ECO:0000313" key="1">
    <source>
        <dbReference type="EMBL" id="QQA00021.1"/>
    </source>
</evidence>
<dbReference type="KEGG" id="tper:IWA51_06955"/>
<reference evidence="1 3" key="1">
    <citation type="submission" date="2020-11" db="EMBL/GenBank/DDBJ databases">
        <title>Treponema Peruensis nv. sp., first commensal Treponema isolated from human feces.</title>
        <authorList>
            <person name="Belkhou C."/>
            <person name="Raes J."/>
        </authorList>
    </citation>
    <scope>NUCLEOTIDE SEQUENCE [LARGE SCALE GENOMIC DNA]</scope>
    <source>
        <strain evidence="1 3">RCC2812</strain>
    </source>
</reference>
<proteinExistence type="predicted"/>
<evidence type="ECO:0000313" key="2">
    <source>
        <dbReference type="EMBL" id="QQA01318.1"/>
    </source>
</evidence>
<sequence>MTERDIYDALDKGGSFSLPYLVQFIAPGYETIYLVNNNEDVVYLGKTYKAAAFKYTPPKVRGGVVQGGSLDVSVADNSLSAWADLATHTMSVNAVGILKNGTDVEPLSFYRHQYGSVTINNGYQMQMSFTNDDRLSMTFPPVVFDNENNPGNA</sequence>
<name>A0A7T3RBG4_9SPIR</name>
<dbReference type="Proteomes" id="UP000595224">
    <property type="component" value="Chromosome"/>
</dbReference>
<evidence type="ECO:0000313" key="3">
    <source>
        <dbReference type="Proteomes" id="UP000595224"/>
    </source>
</evidence>
<dbReference type="KEGG" id="tper:IWA51_01475"/>
<dbReference type="AlphaFoldDB" id="A0A7T3RBG4"/>
<organism evidence="1 3">
    <name type="scientific">Treponema peruense</name>
    <dbReference type="NCBI Taxonomy" id="2787628"/>
    <lineage>
        <taxon>Bacteria</taxon>
        <taxon>Pseudomonadati</taxon>
        <taxon>Spirochaetota</taxon>
        <taxon>Spirochaetia</taxon>
        <taxon>Spirochaetales</taxon>
        <taxon>Treponemataceae</taxon>
        <taxon>Treponema</taxon>
    </lineage>
</organism>
<dbReference type="EMBL" id="CP064936">
    <property type="protein sequence ID" value="QQA00021.1"/>
    <property type="molecule type" value="Genomic_DNA"/>
</dbReference>
<gene>
    <name evidence="2" type="ORF">IWA51_01475</name>
    <name evidence="1" type="ORF">IWA51_06955</name>
</gene>
<protein>
    <submittedName>
        <fullName evidence="1">Uncharacterized protein</fullName>
    </submittedName>
</protein>
<accession>A0A7T3RBG4</accession>
<dbReference type="RefSeq" id="WP_198441896.1">
    <property type="nucleotide sequence ID" value="NZ_CBCSHE010000034.1"/>
</dbReference>
<keyword evidence="3" id="KW-1185">Reference proteome</keyword>